<accession>A0AA37MYV8</accession>
<feature type="binding site" evidence="2">
    <location>
        <position position="200"/>
    </location>
    <ligand>
        <name>S-adenosyl-L-methionine</name>
        <dbReference type="ChEBI" id="CHEBI:59789"/>
    </ligand>
</feature>
<feature type="binding site" evidence="1">
    <location>
        <position position="18"/>
    </location>
    <ligand>
        <name>Zn(2+)</name>
        <dbReference type="ChEBI" id="CHEBI:29105"/>
    </ligand>
</feature>
<dbReference type="PANTHER" id="PTHR43460:SF1">
    <property type="entry name" value="METHYLTRANSFERASE TYPE 11 DOMAIN-CONTAINING PROTEIN"/>
    <property type="match status" value="1"/>
</dbReference>
<dbReference type="Proteomes" id="UP001055185">
    <property type="component" value="Unassembled WGS sequence"/>
</dbReference>
<dbReference type="Pfam" id="PF08241">
    <property type="entry name" value="Methyltransf_11"/>
    <property type="match status" value="1"/>
</dbReference>
<feature type="binding site" evidence="1">
    <location>
        <position position="34"/>
    </location>
    <ligand>
        <name>Zn(2+)</name>
        <dbReference type="ChEBI" id="CHEBI:29105"/>
    </ligand>
</feature>
<feature type="binding site" evidence="1">
    <location>
        <position position="30"/>
    </location>
    <ligand>
        <name>Zn(2+)</name>
        <dbReference type="ChEBI" id="CHEBI:29105"/>
    </ligand>
</feature>
<dbReference type="AlphaFoldDB" id="A0AA37MYV8"/>
<evidence type="ECO:0000256" key="2">
    <source>
        <dbReference type="PIRSR" id="PIRSR018249-2"/>
    </source>
</evidence>
<dbReference type="SUPFAM" id="SSF53335">
    <property type="entry name" value="S-adenosyl-L-methionine-dependent methyltransferases"/>
    <property type="match status" value="1"/>
</dbReference>
<dbReference type="PANTHER" id="PTHR43460">
    <property type="entry name" value="METHYLTRANSFERASE"/>
    <property type="match status" value="1"/>
</dbReference>
<protein>
    <submittedName>
        <fullName evidence="5">23S rRNA (Guanine(745)-N(1))-methyltransferase</fullName>
    </submittedName>
</protein>
<dbReference type="InterPro" id="IPR029063">
    <property type="entry name" value="SAM-dependent_MTases_sf"/>
</dbReference>
<dbReference type="EMBL" id="BQKV01000081">
    <property type="protein sequence ID" value="GJN65294.1"/>
    <property type="molecule type" value="Genomic_DNA"/>
</dbReference>
<evidence type="ECO:0000313" key="6">
    <source>
        <dbReference type="Proteomes" id="UP001055185"/>
    </source>
</evidence>
<feature type="binding site" evidence="2">
    <location>
        <begin position="109"/>
        <end position="110"/>
    </location>
    <ligand>
        <name>S-adenosyl-L-methionine</name>
        <dbReference type="ChEBI" id="CHEBI:59789"/>
    </ligand>
</feature>
<dbReference type="GO" id="GO:0046872">
    <property type="term" value="F:metal ion binding"/>
    <property type="evidence" value="ECO:0007669"/>
    <property type="project" value="UniProtKB-KW"/>
</dbReference>
<gene>
    <name evidence="5" type="ORF">JCM17207_19190</name>
</gene>
<feature type="domain" description="23S rRNA (guanine(745)-N(1))-methyltransferase N-terminal" evidence="4">
    <location>
        <begin position="14"/>
        <end position="55"/>
    </location>
</feature>
<keyword evidence="1" id="KW-0479">Metal-binding</keyword>
<name>A0AA37MYV8_9FIRM</name>
<dbReference type="GO" id="GO:0008757">
    <property type="term" value="F:S-adenosylmethionine-dependent methyltransferase activity"/>
    <property type="evidence" value="ECO:0007669"/>
    <property type="project" value="InterPro"/>
</dbReference>
<dbReference type="InterPro" id="IPR048647">
    <property type="entry name" value="RlmA_N"/>
</dbReference>
<comment type="caution">
    <text evidence="5">The sequence shown here is derived from an EMBL/GenBank/DDBJ whole genome shotgun (WGS) entry which is preliminary data.</text>
</comment>
<dbReference type="InterPro" id="IPR013216">
    <property type="entry name" value="Methyltransf_11"/>
</dbReference>
<keyword evidence="6" id="KW-1185">Reference proteome</keyword>
<evidence type="ECO:0000313" key="5">
    <source>
        <dbReference type="EMBL" id="GJN65294.1"/>
    </source>
</evidence>
<organism evidence="5 6">
    <name type="scientific">Faecalibacterium gallinarum</name>
    <dbReference type="NCBI Taxonomy" id="2903556"/>
    <lineage>
        <taxon>Bacteria</taxon>
        <taxon>Bacillati</taxon>
        <taxon>Bacillota</taxon>
        <taxon>Clostridia</taxon>
        <taxon>Eubacteriales</taxon>
        <taxon>Oscillospiraceae</taxon>
        <taxon>Faecalibacterium</taxon>
    </lineage>
</organism>
<dbReference type="InterPro" id="IPR052939">
    <property type="entry name" value="23S_rRNA_MeTrnsfrase_RlmA"/>
</dbReference>
<feature type="binding site" evidence="1">
    <location>
        <position position="15"/>
    </location>
    <ligand>
        <name>Zn(2+)</name>
        <dbReference type="ChEBI" id="CHEBI:29105"/>
    </ligand>
</feature>
<proteinExistence type="predicted"/>
<dbReference type="PIRSF" id="PIRSF018249">
    <property type="entry name" value="MyrA_prd"/>
    <property type="match status" value="1"/>
</dbReference>
<evidence type="ECO:0000259" key="4">
    <source>
        <dbReference type="Pfam" id="PF21302"/>
    </source>
</evidence>
<feature type="binding site" evidence="2">
    <location>
        <position position="76"/>
    </location>
    <ligand>
        <name>S-adenosyl-L-methionine</name>
        <dbReference type="ChEBI" id="CHEBI:59789"/>
    </ligand>
</feature>
<dbReference type="CDD" id="cd02440">
    <property type="entry name" value="AdoMet_MTases"/>
    <property type="match status" value="1"/>
</dbReference>
<reference evidence="5" key="1">
    <citation type="journal article" date="2022" name="Int. J. Syst. Evol. Microbiol.">
        <title>Genome-based, phenotypic and chemotaxonomic classification of Faecalibacterium strains: proposal of three novel species Faecalibacterium duncaniae sp. nov., Faecalibacterium hattorii sp. nov. and Faecalibacterium gallinarum sp. nov. .</title>
        <authorList>
            <person name="Sakamoto M."/>
            <person name="Sakurai N."/>
            <person name="Tanno H."/>
            <person name="Iino T."/>
            <person name="Ohkuma M."/>
            <person name="Endo A."/>
        </authorList>
    </citation>
    <scope>NUCLEOTIDE SEQUENCE</scope>
    <source>
        <strain evidence="5">JCM 17207</strain>
    </source>
</reference>
<dbReference type="Gene3D" id="3.40.50.150">
    <property type="entry name" value="Vaccinia Virus protein VP39"/>
    <property type="match status" value="1"/>
</dbReference>
<dbReference type="InterPro" id="IPR016718">
    <property type="entry name" value="rRNA_m1G-MeTrfase_A_prd"/>
</dbReference>
<evidence type="ECO:0000259" key="3">
    <source>
        <dbReference type="Pfam" id="PF08241"/>
    </source>
</evidence>
<sequence>MPDVKEEFGALPWRCPLCGGALTGAEALRCEKGHSFDRAKEGYWHLLPVQKMRTKAPGDSKEMVAARRAFLEAGYYGIFGEALGQLALEYGAPANAGKALRLLDAGCGEGWYDRCIARAFEEAGRPLELAGFDIAKPAVRLAAKALPAGRYAVASSFSQPVRDGWADLLLNIFSPFAREEFLRVLRPGGRLIYAVPGADHLYEMKAVLYEKPYKNPVQQVEYPGFRPVGEREVTGQIEVPAGQLSALFAMTPYYWRTPADGAARLAALPGLKCTISFRFLVFERE</sequence>
<dbReference type="RefSeq" id="WP_238317536.1">
    <property type="nucleotide sequence ID" value="NZ_BQKV01000081.1"/>
</dbReference>
<dbReference type="Pfam" id="PF21302">
    <property type="entry name" value="Zn_ribbon_RlmA"/>
    <property type="match status" value="1"/>
</dbReference>
<keyword evidence="2" id="KW-0949">S-adenosyl-L-methionine</keyword>
<feature type="domain" description="Methyltransferase type 11" evidence="3">
    <location>
        <begin position="103"/>
        <end position="192"/>
    </location>
</feature>
<evidence type="ECO:0000256" key="1">
    <source>
        <dbReference type="PIRSR" id="PIRSR018249-1"/>
    </source>
</evidence>
<keyword evidence="1" id="KW-0862">Zinc</keyword>